<dbReference type="RefSeq" id="WP_316393528.1">
    <property type="nucleotide sequence ID" value="NZ_CP136339.1"/>
</dbReference>
<dbReference type="NCBIfam" id="NF009103">
    <property type="entry name" value="PRK12448.1"/>
    <property type="match status" value="1"/>
</dbReference>
<dbReference type="GO" id="GO:0005829">
    <property type="term" value="C:cytosol"/>
    <property type="evidence" value="ECO:0007669"/>
    <property type="project" value="TreeGrafter"/>
</dbReference>
<evidence type="ECO:0000256" key="9">
    <source>
        <dbReference type="ARBA" id="ARBA00023239"/>
    </source>
</evidence>
<feature type="binding site" evidence="15">
    <location>
        <position position="491"/>
    </location>
    <ligand>
        <name>Mg(2+)</name>
        <dbReference type="ChEBI" id="CHEBI:18420"/>
    </ligand>
</feature>
<keyword evidence="8 15" id="KW-0411">Iron-sulfur</keyword>
<feature type="domain" description="Dihydroxy-acid/6-phosphogluconate dehydratase N-terminal" evidence="16">
    <location>
        <begin position="34"/>
        <end position="359"/>
    </location>
</feature>
<evidence type="ECO:0000313" key="18">
    <source>
        <dbReference type="EMBL" id="WOA53539.1"/>
    </source>
</evidence>
<evidence type="ECO:0000256" key="6">
    <source>
        <dbReference type="ARBA" id="ARBA00022842"/>
    </source>
</evidence>
<name>A0AAX4F1H6_9GAMM</name>
<comment type="function">
    <text evidence="15">Functions in the biosynthesis of branched-chain amino acids. Catalyzes the dehydration of (2R,3R)-2,3-dihydroxy-3-methylpentanoate (2,3-dihydroxy-3-methylvalerate) into 2-oxo-3-methylpentanoate (2-oxo-3-methylvalerate) and of (2R)-2,3-dihydroxy-3-methylbutanoate (2,3-dihydroxyisovalerate) into 2-oxo-3-methylbutanoate (2-oxoisovalerate), the penultimate precursor to L-isoleucine and L-valine, respectively.</text>
</comment>
<dbReference type="Gene3D" id="3.50.30.80">
    <property type="entry name" value="IlvD/EDD C-terminal domain-like"/>
    <property type="match status" value="1"/>
</dbReference>
<evidence type="ECO:0000256" key="7">
    <source>
        <dbReference type="ARBA" id="ARBA00023004"/>
    </source>
</evidence>
<dbReference type="PANTHER" id="PTHR43661:SF3">
    <property type="entry name" value="D-XYLONATE DEHYDRATASE YAGF-RELATED"/>
    <property type="match status" value="1"/>
</dbReference>
<feature type="binding site" description="via carbamate group" evidence="15">
    <location>
        <position position="124"/>
    </location>
    <ligand>
        <name>Mg(2+)</name>
        <dbReference type="ChEBI" id="CHEBI:18420"/>
    </ligand>
</feature>
<dbReference type="SUPFAM" id="SSF143975">
    <property type="entry name" value="IlvD/EDD N-terminal domain-like"/>
    <property type="match status" value="1"/>
</dbReference>
<dbReference type="InterPro" id="IPR004404">
    <property type="entry name" value="DihydroxyA_deHydtase"/>
</dbReference>
<dbReference type="InterPro" id="IPR042096">
    <property type="entry name" value="Dihydro-acid_dehy_C"/>
</dbReference>
<evidence type="ECO:0000256" key="3">
    <source>
        <dbReference type="ARBA" id="ARBA00022605"/>
    </source>
</evidence>
<evidence type="ECO:0000256" key="10">
    <source>
        <dbReference type="ARBA" id="ARBA00023304"/>
    </source>
</evidence>
<dbReference type="Pfam" id="PF00920">
    <property type="entry name" value="ILVD_EDD_N"/>
    <property type="match status" value="1"/>
</dbReference>
<gene>
    <name evidence="15 18" type="primary">ilvD</name>
    <name evidence="18" type="ORF">RXA29_04640</name>
</gene>
<evidence type="ECO:0000256" key="11">
    <source>
        <dbReference type="ARBA" id="ARBA00029304"/>
    </source>
</evidence>
<comment type="caution">
    <text evidence="15">Lacks conserved residue(s) required for the propagation of feature annotation.</text>
</comment>
<feature type="domain" description="Dihydroxy-acid/6-phosphogluconate dehydratase C-terminal" evidence="17">
    <location>
        <begin position="408"/>
        <end position="607"/>
    </location>
</feature>
<dbReference type="InterPro" id="IPR000581">
    <property type="entry name" value="ILV_EDD_N"/>
</dbReference>
<feature type="modified residue" description="N6-carboxylysine" evidence="15">
    <location>
        <position position="124"/>
    </location>
</feature>
<dbReference type="PANTHER" id="PTHR43661">
    <property type="entry name" value="D-XYLONATE DEHYDRATASE"/>
    <property type="match status" value="1"/>
</dbReference>
<organism evidence="18 19">
    <name type="scientific">Dickeya solani</name>
    <dbReference type="NCBI Taxonomy" id="1089444"/>
    <lineage>
        <taxon>Bacteria</taxon>
        <taxon>Pseudomonadati</taxon>
        <taxon>Pseudomonadota</taxon>
        <taxon>Gammaproteobacteria</taxon>
        <taxon>Enterobacterales</taxon>
        <taxon>Pectobacteriaceae</taxon>
        <taxon>Dickeya</taxon>
    </lineage>
</organism>
<dbReference type="GO" id="GO:0009099">
    <property type="term" value="P:L-valine biosynthetic process"/>
    <property type="evidence" value="ECO:0007669"/>
    <property type="project" value="UniProtKB-UniRule"/>
</dbReference>
<protein>
    <recommendedName>
        <fullName evidence="14 15">Dihydroxy-acid dehydratase</fullName>
        <shortName evidence="15">DAD</shortName>
        <ecNumber evidence="14 15">4.2.1.9</ecNumber>
    </recommendedName>
</protein>
<evidence type="ECO:0000256" key="2">
    <source>
        <dbReference type="ARBA" id="ARBA00006486"/>
    </source>
</evidence>
<keyword evidence="6 15" id="KW-0460">Magnesium</keyword>
<evidence type="ECO:0000256" key="1">
    <source>
        <dbReference type="ARBA" id="ARBA00001946"/>
    </source>
</evidence>
<dbReference type="AlphaFoldDB" id="A0AAX4F1H6"/>
<dbReference type="Pfam" id="PF24877">
    <property type="entry name" value="ILV_EDD_C"/>
    <property type="match status" value="1"/>
</dbReference>
<evidence type="ECO:0000256" key="12">
    <source>
        <dbReference type="ARBA" id="ARBA00029436"/>
    </source>
</evidence>
<comment type="subunit">
    <text evidence="15">Homodimer.</text>
</comment>
<dbReference type="GO" id="GO:0051537">
    <property type="term" value="F:2 iron, 2 sulfur cluster binding"/>
    <property type="evidence" value="ECO:0007669"/>
    <property type="project" value="UniProtKB-UniRule"/>
</dbReference>
<reference evidence="18" key="1">
    <citation type="submission" date="2023-10" db="EMBL/GenBank/DDBJ databases">
        <title>Clonality and diversity in the soft rot Dickeya solani phytopathogen.</title>
        <authorList>
            <person name="Pedron J."/>
            <person name="Van Gijsegem F."/>
            <person name="Portier P."/>
            <person name="Taghouti G."/>
        </authorList>
    </citation>
    <scope>NUCLEOTIDE SEQUENCE</scope>
    <source>
        <strain evidence="18">CFBP5647</strain>
    </source>
</reference>
<sequence length="616" mass="65540">MPKYRSATTTHGRNMAGARALWRATGMTDADFGKPIIAVVNSFTQFVPGHVHLRDLGKLVAEQIEAAGGVAKEFNTIAVDDGIAMGHGGMLYSLPSRELIADSVEYMVNAHCADAMVCISNCDKITPGMLMASLRLNIPVIFVSGGPMEAGKTKLSNQLIKLDLVDAMIQGANPNVSDADSDQIERSACPTCGSCSGMFTANSMNCLTEALGLSQPGNGSLLATHADRKQLFLNAGKRIVELTKRYYEQDDASALPRNIATKAAFENAMTLDIAMGGSTNTVLHLLASAQEAEVDFTMDDIDRLSRKVPQLCKVAPSTQKYHMEDVHRAGGVIGILGELDRAGLLNKNVKNVLGLTLPETLSAYDVMLTQDEAVKKMFAAGPAGIRTTQAFSQDCRWESLDVDRQEGCIRSREHAYSQDGGLAVLYGNLAEDGCIVKTAGVDEGSLVFRGPAKVYESQDDAVDAILGGRVQAGDVVVIRYEGPKGGPGMQEMLYPTSFLKSMGLGKACALITDGRFSGGTSGLSIGHASPEAANGGIIGLVQDGDMIAIDIPKRGIALEVSDDDLARRREQELTRGDAAWTPKNRNRQVSFALRAYASLATSADKGAVRDKSKLGG</sequence>
<dbReference type="FunFam" id="3.50.30.80:FF:000001">
    <property type="entry name" value="Dihydroxy-acid dehydratase"/>
    <property type="match status" value="1"/>
</dbReference>
<evidence type="ECO:0000256" key="15">
    <source>
        <dbReference type="HAMAP-Rule" id="MF_00012"/>
    </source>
</evidence>
<comment type="cofactor">
    <cofactor evidence="15">
        <name>[2Fe-2S] cluster</name>
        <dbReference type="ChEBI" id="CHEBI:190135"/>
    </cofactor>
    <text evidence="15">Binds 1 [2Fe-2S] cluster per subunit. This cluster acts as a Lewis acid cofactor.</text>
</comment>
<feature type="binding site" evidence="15">
    <location>
        <position position="123"/>
    </location>
    <ligand>
        <name>Mg(2+)</name>
        <dbReference type="ChEBI" id="CHEBI:18420"/>
    </ligand>
</feature>
<proteinExistence type="inferred from homology"/>
<evidence type="ECO:0000256" key="13">
    <source>
        <dbReference type="ARBA" id="ARBA00029437"/>
    </source>
</evidence>
<comment type="pathway">
    <text evidence="12 15">Amino-acid biosynthesis; L-valine biosynthesis; L-valine from pyruvate: step 3/4.</text>
</comment>
<dbReference type="PROSITE" id="PS00886">
    <property type="entry name" value="ILVD_EDD_1"/>
    <property type="match status" value="1"/>
</dbReference>
<comment type="catalytic activity">
    <reaction evidence="11">
        <text>(2R)-2,3-dihydroxy-3-methylbutanoate = 3-methyl-2-oxobutanoate + H2O</text>
        <dbReference type="Rhea" id="RHEA:24809"/>
        <dbReference type="ChEBI" id="CHEBI:11851"/>
        <dbReference type="ChEBI" id="CHEBI:15377"/>
        <dbReference type="ChEBI" id="CHEBI:49072"/>
        <dbReference type="EC" id="4.2.1.9"/>
    </reaction>
    <physiologicalReaction direction="left-to-right" evidence="11">
        <dbReference type="Rhea" id="RHEA:24810"/>
    </physiologicalReaction>
</comment>
<evidence type="ECO:0000256" key="8">
    <source>
        <dbReference type="ARBA" id="ARBA00023014"/>
    </source>
</evidence>
<comment type="similarity">
    <text evidence="2 15">Belongs to the IlvD/Edd family.</text>
</comment>
<dbReference type="EC" id="4.2.1.9" evidence="14 15"/>
<feature type="binding site" evidence="15">
    <location>
        <position position="81"/>
    </location>
    <ligand>
        <name>Mg(2+)</name>
        <dbReference type="ChEBI" id="CHEBI:18420"/>
    </ligand>
</feature>
<evidence type="ECO:0000256" key="5">
    <source>
        <dbReference type="ARBA" id="ARBA00022723"/>
    </source>
</evidence>
<dbReference type="InterPro" id="IPR037237">
    <property type="entry name" value="IlvD/EDD_N"/>
</dbReference>
<evidence type="ECO:0000313" key="19">
    <source>
        <dbReference type="Proteomes" id="UP001304423"/>
    </source>
</evidence>
<keyword evidence="5 15" id="KW-0479">Metal-binding</keyword>
<dbReference type="InterPro" id="IPR056740">
    <property type="entry name" value="ILV_EDD_C"/>
</dbReference>
<keyword evidence="7 15" id="KW-0408">Iron</keyword>
<dbReference type="GO" id="GO:0004160">
    <property type="term" value="F:dihydroxy-acid dehydratase activity"/>
    <property type="evidence" value="ECO:0007669"/>
    <property type="project" value="UniProtKB-UniRule"/>
</dbReference>
<accession>A0AAX4F1H6</accession>
<evidence type="ECO:0000256" key="14">
    <source>
        <dbReference type="ARBA" id="ARBA00029490"/>
    </source>
</evidence>
<keyword evidence="3 15" id="KW-0028">Amino-acid biosynthesis</keyword>
<dbReference type="InterPro" id="IPR020558">
    <property type="entry name" value="DiOHA_6PGluconate_deHydtase_CS"/>
</dbReference>
<dbReference type="PROSITE" id="PS00887">
    <property type="entry name" value="ILVD_EDD_2"/>
    <property type="match status" value="1"/>
</dbReference>
<feature type="active site" description="Proton acceptor" evidence="15">
    <location>
        <position position="517"/>
    </location>
</feature>
<dbReference type="GO" id="GO:0000287">
    <property type="term" value="F:magnesium ion binding"/>
    <property type="evidence" value="ECO:0007669"/>
    <property type="project" value="UniProtKB-UniRule"/>
</dbReference>
<dbReference type="NCBIfam" id="TIGR00110">
    <property type="entry name" value="ilvD"/>
    <property type="match status" value="1"/>
</dbReference>
<dbReference type="EMBL" id="CP136339">
    <property type="protein sequence ID" value="WOA53539.1"/>
    <property type="molecule type" value="Genomic_DNA"/>
</dbReference>
<evidence type="ECO:0000256" key="4">
    <source>
        <dbReference type="ARBA" id="ARBA00022714"/>
    </source>
</evidence>
<dbReference type="HAMAP" id="MF_00012">
    <property type="entry name" value="IlvD"/>
    <property type="match status" value="1"/>
</dbReference>
<dbReference type="SUPFAM" id="SSF52016">
    <property type="entry name" value="LeuD/IlvD-like"/>
    <property type="match status" value="1"/>
</dbReference>
<keyword evidence="10 15" id="KW-0100">Branched-chain amino acid biosynthesis</keyword>
<keyword evidence="9 15" id="KW-0456">Lyase</keyword>
<dbReference type="GO" id="GO:0009097">
    <property type="term" value="P:isoleucine biosynthetic process"/>
    <property type="evidence" value="ECO:0007669"/>
    <property type="project" value="UniProtKB-UniRule"/>
</dbReference>
<comment type="catalytic activity">
    <reaction evidence="15">
        <text>(2R,3R)-2,3-dihydroxy-3-methylpentanoate = (S)-3-methyl-2-oxopentanoate + H2O</text>
        <dbReference type="Rhea" id="RHEA:27694"/>
        <dbReference type="ChEBI" id="CHEBI:15377"/>
        <dbReference type="ChEBI" id="CHEBI:35146"/>
        <dbReference type="ChEBI" id="CHEBI:49258"/>
        <dbReference type="EC" id="4.2.1.9"/>
    </reaction>
</comment>
<comment type="cofactor">
    <cofactor evidence="1 15">
        <name>Mg(2+)</name>
        <dbReference type="ChEBI" id="CHEBI:18420"/>
    </cofactor>
</comment>
<dbReference type="Proteomes" id="UP001304423">
    <property type="component" value="Chromosome"/>
</dbReference>
<evidence type="ECO:0000259" key="17">
    <source>
        <dbReference type="Pfam" id="PF24877"/>
    </source>
</evidence>
<comment type="pathway">
    <text evidence="13 15">Amino-acid biosynthesis; L-isoleucine biosynthesis; L-isoleucine from 2-oxobutanoate: step 3/4.</text>
</comment>
<evidence type="ECO:0000259" key="16">
    <source>
        <dbReference type="Pfam" id="PF00920"/>
    </source>
</evidence>
<keyword evidence="4 15" id="KW-0001">2Fe-2S</keyword>